<dbReference type="Gene3D" id="3.40.50.150">
    <property type="entry name" value="Vaccinia Virus protein VP39"/>
    <property type="match status" value="1"/>
</dbReference>
<dbReference type="PANTHER" id="PTHR43861">
    <property type="entry name" value="TRANS-ACONITATE 2-METHYLTRANSFERASE-RELATED"/>
    <property type="match status" value="1"/>
</dbReference>
<dbReference type="SUPFAM" id="SSF53335">
    <property type="entry name" value="S-adenosyl-L-methionine-dependent methyltransferases"/>
    <property type="match status" value="1"/>
</dbReference>
<dbReference type="Pfam" id="PF13489">
    <property type="entry name" value="Methyltransf_23"/>
    <property type="match status" value="1"/>
</dbReference>
<dbReference type="InterPro" id="IPR013691">
    <property type="entry name" value="MeTrfase_14"/>
</dbReference>
<keyword evidence="3" id="KW-0489">Methyltransferase</keyword>
<sequence>MNTHPHCRFCGTPMSQVVLDLGEQPLANSFLSKADLDRSEEVFRLCVRVCNACWLMQTDATPDPRVIFSDYVYFSSYSDLWMRHARDYCAAMTARFGIGRESFVIEVASNDGYLLRNFVADGVRCLGIEPAENVAAVARKADVPTESVFLGVQTARDIASRHGRADLMAANNVLAHVPDINDFVAGLAILLADSGVLTVEFPHVANLIELCQFDTIYHEHFSYLSLTAVETIFARHGLSLFDVEELPTHGGSLRLYVRHGTAAPSDRLAALRAREAALGVTTPAYYERFNRRAQGVIAAVRGFLAEAKATSKQVVAYGAAAKGNTLLNACGATTAEIAYAVDRSPHKQNKWLPGSHLPVFSPERIAETKPDYVFILPWNIKSEIAAQMKHIGGWGGKFVTAIPELQVFEP</sequence>
<dbReference type="PANTHER" id="PTHR43861:SF5">
    <property type="entry name" value="BLL5978 PROTEIN"/>
    <property type="match status" value="1"/>
</dbReference>
<dbReference type="InterPro" id="IPR013630">
    <property type="entry name" value="Methyltransf_Zn-bd_dom_put"/>
</dbReference>
<feature type="domain" description="Methyltransferase putative zinc binding" evidence="1">
    <location>
        <begin position="7"/>
        <end position="68"/>
    </location>
</feature>
<dbReference type="Gene3D" id="3.40.50.720">
    <property type="entry name" value="NAD(P)-binding Rossmann-like Domain"/>
    <property type="match status" value="1"/>
</dbReference>
<dbReference type="GO" id="GO:0008168">
    <property type="term" value="F:methyltransferase activity"/>
    <property type="evidence" value="ECO:0007669"/>
    <property type="project" value="UniProtKB-KW"/>
</dbReference>
<dbReference type="Gene3D" id="6.20.50.110">
    <property type="entry name" value="Methyltransferase, zinc-binding domain"/>
    <property type="match status" value="1"/>
</dbReference>
<evidence type="ECO:0000313" key="4">
    <source>
        <dbReference type="Proteomes" id="UP001499951"/>
    </source>
</evidence>
<reference evidence="4" key="1">
    <citation type="journal article" date="2019" name="Int. J. Syst. Evol. Microbiol.">
        <title>The Global Catalogue of Microorganisms (GCM) 10K type strain sequencing project: providing services to taxonomists for standard genome sequencing and annotation.</title>
        <authorList>
            <consortium name="The Broad Institute Genomics Platform"/>
            <consortium name="The Broad Institute Genome Sequencing Center for Infectious Disease"/>
            <person name="Wu L."/>
            <person name="Ma J."/>
        </authorList>
    </citation>
    <scope>NUCLEOTIDE SEQUENCE [LARGE SCALE GENOMIC DNA]</scope>
    <source>
        <strain evidence="4">JCM 15089</strain>
    </source>
</reference>
<dbReference type="InterPro" id="IPR038576">
    <property type="entry name" value="Methyltransf_Zn-bd_dom_put_sf"/>
</dbReference>
<dbReference type="EMBL" id="BAAADD010000002">
    <property type="protein sequence ID" value="GAA0561075.1"/>
    <property type="molecule type" value="Genomic_DNA"/>
</dbReference>
<dbReference type="Proteomes" id="UP001499951">
    <property type="component" value="Unassembled WGS sequence"/>
</dbReference>
<name>A0ABP3P659_9PROT</name>
<keyword evidence="4" id="KW-1185">Reference proteome</keyword>
<evidence type="ECO:0000313" key="3">
    <source>
        <dbReference type="EMBL" id="GAA0561075.1"/>
    </source>
</evidence>
<keyword evidence="3" id="KW-0808">Transferase</keyword>
<accession>A0ABP3P659</accession>
<dbReference type="Pfam" id="PF08484">
    <property type="entry name" value="Methyltransf_14"/>
    <property type="match status" value="1"/>
</dbReference>
<protein>
    <submittedName>
        <fullName evidence="3">Class I SAM-dependent methyltransferase</fullName>
    </submittedName>
</protein>
<dbReference type="InterPro" id="IPR029063">
    <property type="entry name" value="SAM-dependent_MTases_sf"/>
</dbReference>
<dbReference type="GO" id="GO:0032259">
    <property type="term" value="P:methylation"/>
    <property type="evidence" value="ECO:0007669"/>
    <property type="project" value="UniProtKB-KW"/>
</dbReference>
<evidence type="ECO:0000259" key="1">
    <source>
        <dbReference type="Pfam" id="PF08421"/>
    </source>
</evidence>
<organism evidence="3 4">
    <name type="scientific">Rhizomicrobium electricum</name>
    <dbReference type="NCBI Taxonomy" id="480070"/>
    <lineage>
        <taxon>Bacteria</taxon>
        <taxon>Pseudomonadati</taxon>
        <taxon>Pseudomonadota</taxon>
        <taxon>Alphaproteobacteria</taxon>
        <taxon>Micropepsales</taxon>
        <taxon>Micropepsaceae</taxon>
        <taxon>Rhizomicrobium</taxon>
    </lineage>
</organism>
<dbReference type="RefSeq" id="WP_166931993.1">
    <property type="nucleotide sequence ID" value="NZ_BAAADD010000002.1"/>
</dbReference>
<feature type="domain" description="C-methyltransferase" evidence="2">
    <location>
        <begin position="247"/>
        <end position="403"/>
    </location>
</feature>
<evidence type="ECO:0000259" key="2">
    <source>
        <dbReference type="Pfam" id="PF08484"/>
    </source>
</evidence>
<comment type="caution">
    <text evidence="3">The sequence shown here is derived from an EMBL/GenBank/DDBJ whole genome shotgun (WGS) entry which is preliminary data.</text>
</comment>
<gene>
    <name evidence="3" type="ORF">GCM10008942_06870</name>
</gene>
<proteinExistence type="predicted"/>
<dbReference type="Pfam" id="PF08421">
    <property type="entry name" value="Methyltransf_13"/>
    <property type="match status" value="1"/>
</dbReference>